<evidence type="ECO:0008006" key="2">
    <source>
        <dbReference type="Google" id="ProtNLM"/>
    </source>
</evidence>
<proteinExistence type="predicted"/>
<dbReference type="EMBL" id="BARU01015612">
    <property type="protein sequence ID" value="GAH53627.1"/>
    <property type="molecule type" value="Genomic_DNA"/>
</dbReference>
<evidence type="ECO:0000313" key="1">
    <source>
        <dbReference type="EMBL" id="GAH53627.1"/>
    </source>
</evidence>
<dbReference type="InterPro" id="IPR052188">
    <property type="entry name" value="Ni-pincer_cofactor_biosynth"/>
</dbReference>
<accession>X1G8S7</accession>
<dbReference type="AlphaFoldDB" id="X1G8S7"/>
<organism evidence="1">
    <name type="scientific">marine sediment metagenome</name>
    <dbReference type="NCBI Taxonomy" id="412755"/>
    <lineage>
        <taxon>unclassified sequences</taxon>
        <taxon>metagenomes</taxon>
        <taxon>ecological metagenomes</taxon>
    </lineage>
</organism>
<name>X1G8S7_9ZZZZ</name>
<sequence>GIEQVRVRHYNNLAKIEIREEDMLLLMEEDLRKKIIDKLKQLGFIYITLDLQGYRTGSMNEELNEKAEAFSILFNFSKVISSP</sequence>
<dbReference type="PANTHER" id="PTHR43169">
    <property type="entry name" value="EXSB FAMILY PROTEIN"/>
    <property type="match status" value="1"/>
</dbReference>
<feature type="non-terminal residue" evidence="1">
    <location>
        <position position="1"/>
    </location>
</feature>
<gene>
    <name evidence="1" type="ORF">S03H2_26709</name>
</gene>
<dbReference type="PANTHER" id="PTHR43169:SF2">
    <property type="entry name" value="NAD_GMP SYNTHASE DOMAIN-CONTAINING PROTEIN"/>
    <property type="match status" value="1"/>
</dbReference>
<comment type="caution">
    <text evidence="1">The sequence shown here is derived from an EMBL/GenBank/DDBJ whole genome shotgun (WGS) entry which is preliminary data.</text>
</comment>
<reference evidence="1" key="1">
    <citation type="journal article" date="2014" name="Front. Microbiol.">
        <title>High frequency of phylogenetically diverse reductive dehalogenase-homologous genes in deep subseafloor sedimentary metagenomes.</title>
        <authorList>
            <person name="Kawai M."/>
            <person name="Futagami T."/>
            <person name="Toyoda A."/>
            <person name="Takaki Y."/>
            <person name="Nishi S."/>
            <person name="Hori S."/>
            <person name="Arai W."/>
            <person name="Tsubouchi T."/>
            <person name="Morono Y."/>
            <person name="Uchiyama I."/>
            <person name="Ito T."/>
            <person name="Fujiyama A."/>
            <person name="Inagaki F."/>
            <person name="Takami H."/>
        </authorList>
    </citation>
    <scope>NUCLEOTIDE SEQUENCE</scope>
    <source>
        <strain evidence="1">Expedition CK06-06</strain>
    </source>
</reference>
<protein>
    <recommendedName>
        <fullName evidence="2">TIGR00268 family protein</fullName>
    </recommendedName>
</protein>